<dbReference type="GO" id="GO:0016020">
    <property type="term" value="C:membrane"/>
    <property type="evidence" value="ECO:0007669"/>
    <property type="project" value="TreeGrafter"/>
</dbReference>
<evidence type="ECO:0008006" key="3">
    <source>
        <dbReference type="Google" id="ProtNLM"/>
    </source>
</evidence>
<dbReference type="AlphaFoldDB" id="A0A8C6ZIF0"/>
<reference evidence="1" key="2">
    <citation type="submission" date="2025-09" db="UniProtKB">
        <authorList>
            <consortium name="Ensembl"/>
        </authorList>
    </citation>
    <scope>IDENTIFICATION</scope>
</reference>
<dbReference type="GO" id="GO:0006511">
    <property type="term" value="P:ubiquitin-dependent protein catabolic process"/>
    <property type="evidence" value="ECO:0007669"/>
    <property type="project" value="TreeGrafter"/>
</dbReference>
<protein>
    <recommendedName>
        <fullName evidence="3">UBR-type domain-containing protein</fullName>
    </recommendedName>
</protein>
<dbReference type="GO" id="GO:0005813">
    <property type="term" value="C:centrosome"/>
    <property type="evidence" value="ECO:0007669"/>
    <property type="project" value="TreeGrafter"/>
</dbReference>
<dbReference type="InterPro" id="IPR045189">
    <property type="entry name" value="UBR4-like"/>
</dbReference>
<dbReference type="Ensembl" id="ENSNPET00000014143.1">
    <property type="protein sequence ID" value="ENSNPEP00000013807.1"/>
    <property type="gene ID" value="ENSNPEG00000010318.1"/>
</dbReference>
<dbReference type="PANTHER" id="PTHR21725">
    <property type="entry name" value="E3 UBIQUITIN-PROTEIN LIGASE UBR4"/>
    <property type="match status" value="1"/>
</dbReference>
<dbReference type="PANTHER" id="PTHR21725:SF1">
    <property type="entry name" value="E3 UBIQUITIN-PROTEIN LIGASE UBR4"/>
    <property type="match status" value="1"/>
</dbReference>
<name>A0A8C6ZIF0_NOTPE</name>
<evidence type="ECO:0000313" key="1">
    <source>
        <dbReference type="Ensembl" id="ENSNPEP00000013807.1"/>
    </source>
</evidence>
<organism evidence="1 2">
    <name type="scientific">Nothoprocta perdicaria</name>
    <name type="common">Chilean tinamou</name>
    <name type="synonym">Crypturus perdicarius</name>
    <dbReference type="NCBI Taxonomy" id="30464"/>
    <lineage>
        <taxon>Eukaryota</taxon>
        <taxon>Metazoa</taxon>
        <taxon>Chordata</taxon>
        <taxon>Craniata</taxon>
        <taxon>Vertebrata</taxon>
        <taxon>Euteleostomi</taxon>
        <taxon>Archelosauria</taxon>
        <taxon>Archosauria</taxon>
        <taxon>Dinosauria</taxon>
        <taxon>Saurischia</taxon>
        <taxon>Theropoda</taxon>
        <taxon>Coelurosauria</taxon>
        <taxon>Aves</taxon>
        <taxon>Palaeognathae</taxon>
        <taxon>Tinamiformes</taxon>
        <taxon>Tinamidae</taxon>
        <taxon>Nothoprocta</taxon>
    </lineage>
</organism>
<keyword evidence="2" id="KW-1185">Reference proteome</keyword>
<proteinExistence type="predicted"/>
<evidence type="ECO:0000313" key="2">
    <source>
        <dbReference type="Proteomes" id="UP000694420"/>
    </source>
</evidence>
<reference evidence="1" key="1">
    <citation type="submission" date="2025-08" db="UniProtKB">
        <authorList>
            <consortium name="Ensembl"/>
        </authorList>
    </citation>
    <scope>IDENTIFICATION</scope>
</reference>
<dbReference type="GO" id="GO:0005829">
    <property type="term" value="C:cytosol"/>
    <property type="evidence" value="ECO:0007669"/>
    <property type="project" value="TreeGrafter"/>
</dbReference>
<dbReference type="GO" id="GO:0005654">
    <property type="term" value="C:nucleoplasm"/>
    <property type="evidence" value="ECO:0007669"/>
    <property type="project" value="TreeGrafter"/>
</dbReference>
<dbReference type="Proteomes" id="UP000694420">
    <property type="component" value="Unplaced"/>
</dbReference>
<sequence length="87" mass="10299">MKDFYLCIYFPICHKDHEISYAKYGSFFCDCGAKEDGSCLVNCLFVKIQVVWPPKSDFMCFFLRTSEDFFVLQDFYVTIQMHESTET</sequence>
<accession>A0A8C6ZIF0</accession>
<dbReference type="GO" id="GO:0004842">
    <property type="term" value="F:ubiquitin-protein transferase activity"/>
    <property type="evidence" value="ECO:0007669"/>
    <property type="project" value="TreeGrafter"/>
</dbReference>